<dbReference type="Gene3D" id="1.20.5.170">
    <property type="match status" value="1"/>
</dbReference>
<dbReference type="EMBL" id="SSOP01000210">
    <property type="protein sequence ID" value="KAB5589980.1"/>
    <property type="molecule type" value="Genomic_DNA"/>
</dbReference>
<feature type="region of interest" description="Disordered" evidence="2">
    <location>
        <begin position="325"/>
        <end position="348"/>
    </location>
</feature>
<feature type="compositionally biased region" description="Low complexity" evidence="2">
    <location>
        <begin position="328"/>
        <end position="342"/>
    </location>
</feature>
<feature type="compositionally biased region" description="Polar residues" evidence="2">
    <location>
        <begin position="1799"/>
        <end position="1812"/>
    </location>
</feature>
<feature type="compositionally biased region" description="Polar residues" evidence="2">
    <location>
        <begin position="828"/>
        <end position="838"/>
    </location>
</feature>
<feature type="compositionally biased region" description="Acidic residues" evidence="2">
    <location>
        <begin position="480"/>
        <end position="492"/>
    </location>
</feature>
<feature type="coiled-coil region" evidence="1">
    <location>
        <begin position="1613"/>
        <end position="1647"/>
    </location>
</feature>
<feature type="compositionally biased region" description="Polar residues" evidence="2">
    <location>
        <begin position="975"/>
        <end position="993"/>
    </location>
</feature>
<feature type="coiled-coil region" evidence="1">
    <location>
        <begin position="1491"/>
        <end position="1581"/>
    </location>
</feature>
<feature type="coiled-coil region" evidence="1">
    <location>
        <begin position="1676"/>
        <end position="1766"/>
    </location>
</feature>
<gene>
    <name evidence="3" type="ORF">CTheo_6583</name>
</gene>
<feature type="region of interest" description="Disordered" evidence="2">
    <location>
        <begin position="423"/>
        <end position="636"/>
    </location>
</feature>
<feature type="region of interest" description="Disordered" evidence="2">
    <location>
        <begin position="1793"/>
        <end position="1896"/>
    </location>
</feature>
<feature type="compositionally biased region" description="Basic residues" evidence="2">
    <location>
        <begin position="1863"/>
        <end position="1875"/>
    </location>
</feature>
<feature type="compositionally biased region" description="Low complexity" evidence="2">
    <location>
        <begin position="509"/>
        <end position="518"/>
    </location>
</feature>
<feature type="region of interest" description="Disordered" evidence="2">
    <location>
        <begin position="827"/>
        <end position="872"/>
    </location>
</feature>
<feature type="compositionally biased region" description="Basic residues" evidence="2">
    <location>
        <begin position="499"/>
        <end position="508"/>
    </location>
</feature>
<feature type="region of interest" description="Disordered" evidence="2">
    <location>
        <begin position="971"/>
        <end position="1089"/>
    </location>
</feature>
<feature type="compositionally biased region" description="Pro residues" evidence="2">
    <location>
        <begin position="1076"/>
        <end position="1085"/>
    </location>
</feature>
<dbReference type="PANTHER" id="PTHR23159">
    <property type="entry name" value="CENTROSOMAL PROTEIN 2"/>
    <property type="match status" value="1"/>
</dbReference>
<evidence type="ECO:0000256" key="1">
    <source>
        <dbReference type="SAM" id="Coils"/>
    </source>
</evidence>
<evidence type="ECO:0000313" key="4">
    <source>
        <dbReference type="Proteomes" id="UP000383932"/>
    </source>
</evidence>
<dbReference type="Proteomes" id="UP000383932">
    <property type="component" value="Unassembled WGS sequence"/>
</dbReference>
<comment type="caution">
    <text evidence="3">The sequence shown here is derived from an EMBL/GenBank/DDBJ whole genome shotgun (WGS) entry which is preliminary data.</text>
</comment>
<reference evidence="3 4" key="1">
    <citation type="journal article" date="2019" name="Fungal Biol. Biotechnol.">
        <title>Draft genome sequence of fastidious pathogen Ceratobasidium theobromae, which causes vascular-streak dieback in Theobroma cacao.</title>
        <authorList>
            <person name="Ali S.S."/>
            <person name="Asman A."/>
            <person name="Shao J."/>
            <person name="Firmansyah A.P."/>
            <person name="Susilo A.W."/>
            <person name="Rosmana A."/>
            <person name="McMahon P."/>
            <person name="Junaid M."/>
            <person name="Guest D."/>
            <person name="Kheng T.Y."/>
            <person name="Meinhardt L.W."/>
            <person name="Bailey B.A."/>
        </authorList>
    </citation>
    <scope>NUCLEOTIDE SEQUENCE [LARGE SCALE GENOMIC DNA]</scope>
    <source>
        <strain evidence="3 4">CT2</strain>
    </source>
</reference>
<dbReference type="SUPFAM" id="SSF90257">
    <property type="entry name" value="Myosin rod fragments"/>
    <property type="match status" value="1"/>
</dbReference>
<protein>
    <submittedName>
        <fullName evidence="3">Uncharacterized protein</fullName>
    </submittedName>
</protein>
<dbReference type="PANTHER" id="PTHR23159:SF31">
    <property type="entry name" value="CENTROSOME-ASSOCIATED PROTEIN CEP250 ISOFORM X1"/>
    <property type="match status" value="1"/>
</dbReference>
<keyword evidence="4" id="KW-1185">Reference proteome</keyword>
<evidence type="ECO:0000256" key="2">
    <source>
        <dbReference type="SAM" id="MobiDB-lite"/>
    </source>
</evidence>
<evidence type="ECO:0000313" key="3">
    <source>
        <dbReference type="EMBL" id="KAB5589980.1"/>
    </source>
</evidence>
<sequence length="1896" mass="206254">MATRPPLPHPGSHPGAARHHLGRLHIPQSISIAPGYFSEQALFTPGPTTAHVGQAAFMANNFPQGPQSALLLHTPGPGQGSFLAQQQNRPTSMHRHHASIALGMPMAPGGGMFQQQQQHFAALAAAGLHSNPQQPGGLTVPPFVPRSKRTISIGGPPKAVLGGPNRKTSPLPPTPAGENAPGLPDVKRKKPTVKLPLESDQVPPEGTEAETETAKRVKSLWSRSPIPPSQLPPELLIDDQLETTTVEPHPEHITRRELPNTIGVFLPSKIAWDVMRQEIIEEKLAKLGVERGSGIAYLPSQSHGRAFSISTPADPTLLFSKLNKLQASQSPSSTSSPGPNSPFFHQSRLPHQHGYTQSLAIQPQSQFGCSPQLGGLDLTTQKSPNLSTSISIASDSEGPIPVLHAPRASALSRPDFVRGFGLDVTEEEDEGEEIEEGADDTRTPSDENEQGPPHDGFTQAFGQPFQLKPVVISHSQPEPETNEEDADDEGDDSVTAAAHSRHHSRHLSHASLRSLGRRTMSEEPPVNRIVREEDVPEGESEYEQSQARSAVDTWDMQDDLPAVAQSESGQYENEQDAVAEWTGSDTESTGEWSNPSDEDRARHERRMRKLARAQGSLNIPRRIPDFPHPPHIQSGSYTPLRVERAQSEDIVSNPSEEGYVHVQTHTDSIHSHLINHQSGSLSPRPFRPLPPLPQSATHSRQTSANMIFPHAGSAELRHVESGPHSRGPSLVSQNGLSRDALNPLAKPFVFGSIRGSSISSVPVSQPVRGSVGSLSEFGPIAPPPGAHSRQVSVTTGSKLNASATEFKPSGVPSASFTFKLPPGVPTLTFGSSDSTTSRALPEPPLQSPARATQGREKRQRRVSDGVGLENTELDSPVETIQKDTPGRDNISTWRYPQAVDSPVPAPKPEISALKPTLNPSAKPFSFSGSAPSLIARVSLPAEPQPSISAPIEKTPLSIFAPQTKRATLPEFALPPTSNTVPASVFKSLNQTDGPTRPTVRSRLSSREAFEQHSNRPSLDDINVPSISLSRKTSKPIPPTQGQNTPPKPSIDVFGPVQSSAQKPLSKSPIPGFLKLGPPPRRPSPSPLKGRLFSPNLVLSSPSEAELGNIDDTQGTVQRVLDTKMDNWRKELSGIRDIKDLKGLGRRDSGSLGGPSELDLELIRSTIESGQLSTRSMLQRELAAVVERMDLISTSQAPHSSDISRISEESSARLATSVLQPLAQLTSQLASLEDSIHRQRVMSQQDLLEQLISTLRPHLEAARAIPIDADALTIQLSQAVKPHISQLIDLASDKRETATLIVQHLAPALNNIQAPRIDIVNLATQIASALKVSIPQPTDPHVLKEHVADLVVERLDSRLAARDSSYNAETISRKLMEALEPMLQSNELASTVAKMDEMASQQQNILSKSQDFIRSQEAQSTALVGLPKALEDAVSALKSAHSEFTSKLSGVAPLDEVQRVAAANLELQTELGSVRAAREQVCSEKGVLAERLRVAESELVSLRAEASEHEASVGVRDAELALLRSKETSAQTALSDAQVKIEKLEALLRVKEERISSLETTNDEKVQQNHELQMKVNTLELEVTYATRDFESSKRVISQLESQRNTLATQQKHWDDLRRTADRVETLCQQLEKEDSEEITELKRARDESRILLGEHTYLKKRFEEQERRIADFSRGQQTAKQTIAQAQQQAADWERRAKEADTEIETCRSRTDELESANAQLHEEFSKLQLTVKDLTEVEERHKQQVQSMQNQIVTLEHQLDTVKAELAEATRPRTPVAPVPQRNGVVTGLPIGLPRSLSRLSQGTPVYTPTRQGLAGSLHGPNGMANGKADASNDSQSPQGVWASMHAPATNGDDLRPPRTPRPSHARQVQHHRAPSPTPSIASTVMTCDEDGWYS</sequence>
<keyword evidence="1" id="KW-0175">Coiled coil</keyword>
<feature type="compositionally biased region" description="Acidic residues" evidence="2">
    <location>
        <begin position="424"/>
        <end position="438"/>
    </location>
</feature>
<feature type="region of interest" description="Disordered" evidence="2">
    <location>
        <begin position="152"/>
        <end position="233"/>
    </location>
</feature>
<feature type="compositionally biased region" description="Basic and acidic residues" evidence="2">
    <location>
        <begin position="1004"/>
        <end position="1013"/>
    </location>
</feature>
<proteinExistence type="predicted"/>
<dbReference type="OrthoDB" id="3357224at2759"/>
<feature type="compositionally biased region" description="Polar residues" evidence="2">
    <location>
        <begin position="583"/>
        <end position="595"/>
    </location>
</feature>
<accession>A0A5N5QE00</accession>
<name>A0A5N5QE00_9AGAM</name>
<organism evidence="3 4">
    <name type="scientific">Ceratobasidium theobromae</name>
    <dbReference type="NCBI Taxonomy" id="1582974"/>
    <lineage>
        <taxon>Eukaryota</taxon>
        <taxon>Fungi</taxon>
        <taxon>Dikarya</taxon>
        <taxon>Basidiomycota</taxon>
        <taxon>Agaricomycotina</taxon>
        <taxon>Agaricomycetes</taxon>
        <taxon>Cantharellales</taxon>
        <taxon>Ceratobasidiaceae</taxon>
        <taxon>Ceratobasidium</taxon>
    </lineage>
</organism>